<dbReference type="InterPro" id="IPR011049">
    <property type="entry name" value="Serralysin-like_metalloprot_C"/>
</dbReference>
<organism evidence="2 3">
    <name type="scientific">Cysteiniphilum litorale</name>
    <dbReference type="NCBI Taxonomy" id="2056700"/>
    <lineage>
        <taxon>Bacteria</taxon>
        <taxon>Pseudomonadati</taxon>
        <taxon>Pseudomonadota</taxon>
        <taxon>Gammaproteobacteria</taxon>
        <taxon>Thiotrichales</taxon>
        <taxon>Fastidiosibacteraceae</taxon>
        <taxon>Cysteiniphilum</taxon>
    </lineage>
</organism>
<keyword evidence="3" id="KW-1185">Reference proteome</keyword>
<dbReference type="PRINTS" id="PR00313">
    <property type="entry name" value="CABNDNGRPT"/>
</dbReference>
<dbReference type="EMBL" id="BMJS01000010">
    <property type="protein sequence ID" value="GGF96520.1"/>
    <property type="molecule type" value="Genomic_DNA"/>
</dbReference>
<dbReference type="Proteomes" id="UP000636949">
    <property type="component" value="Unassembled WGS sequence"/>
</dbReference>
<feature type="region of interest" description="Disordered" evidence="1">
    <location>
        <begin position="1568"/>
        <end position="1591"/>
    </location>
</feature>
<gene>
    <name evidence="2" type="ORF">GCM10010995_12190</name>
</gene>
<feature type="compositionally biased region" description="Basic and acidic residues" evidence="1">
    <location>
        <begin position="1582"/>
        <end position="1591"/>
    </location>
</feature>
<accession>A0A8J2Z3U1</accession>
<evidence type="ECO:0000313" key="2">
    <source>
        <dbReference type="EMBL" id="GGF96520.1"/>
    </source>
</evidence>
<dbReference type="RefSeq" id="WP_117002306.1">
    <property type="nucleotide sequence ID" value="NZ_BMJS01000010.1"/>
</dbReference>
<sequence length="1591" mass="171484">MSTNITEKALQDTSSQKVVLLKTFQDNHLPIDFRQAKFALDGQDILIEAHNGEVYHLVFGGQLANLDKKAFELEFTDGKILTAQQVLDIASADIINTDGHLTHEKNQQEVTPNTQAQTKVYVIDETKNSDANTAQDSDNLQNDVNESTDNILLSSSSSDDVDTSHITATDVPVVEAQSQNNSHSEITQSNHPTVVPKLTVLPDLNMYIPKPQYDNANHTVKAGGSGEALGQKGQLKPITLDLSQSQHGWTIDADQVGSSKQETTLQKIFELPPGSEITSITGSGASNIKIITGEMQPDLSKNQFAIDYDTSDTSAYKIITIHFSPADKQGRTEYVIKLDVTDNPYQITDGDGTFMLGTHPNAQEITGSQFDDIILASDRGGDTYDGSAGNDTVDYSNHLSGITIAGSDDGVNSFSGTFNNGIEKIEQTLKNIEIIRGSAASDTFISSTTTQATFEAGKGDDHFISHGGEVTFDGGQGSDTVDYSDLSAKNTGISFDLKHIDFVSTNPVDSTEAVDGIVVDLTNGNIVHSGNKQDHVENVEQYIGTNHNDQFITSAADDYINTGKGIDEVIGSQGNDHISFGGLGKIDYSSLNDITNISVDGNEISIDKRSASNMSLGSDTVNGAVNEVVIGELGGEVHVNNNGDLTVIGGGDASHNTFYADGAHTAFIGGGSGNHSNAINVYNIGQNKSASAYIEGHGKSNTVNYYSGVVDFTGDADSINDTINVAFEQGANNDIDLKLYAQTSEVNIGTAKSGVNGSIAVESYQGVTTVHNSFYAGMQPVTYTVHGGQLIIDYDDTSISHEVSALDVNLKSGVIDSDQGVLGILQSGQLTEIKGLSIGNTTFIQGNYGFSAVAYGDNNTFILSGAYGMSINGGDVGSHNNTVDLSSVVNVGLNVDLQNGVITDNSGSYLANTVTHIQNIIGTQQGNATYRLSDRYDGQLTLQGQDNIVISTKSNNANYQQHSEGAAANFNFNNQISYDNQDAAITMTDLGTITKAGGGVDTFEASTGSAPHVTFTNIIGSQYDDVFHLKSHYTGVDYTRTSGVTYQINGGKGDDTFSYEDGSYGNYNLSGGDGDDELILSGTYNSSQVTINGQHQGTFYSTGGYNASQFSSVEKITFNTNSNYLNMNVANANLNVDATKAGMSFVDIHAMVGNNIFDMPDYEVVSFDTHVNGFTGSVLSYSKMSDALTIDLNNDLVTDQRAGVSDVTHHVRRVQGGHGDDTITGYNNADNFVYAGAGNDSYNFNNAGHKNYYEVDVGVNQYLGQGQYEYNTFNNGSTNYFQKLTVDLRAIAGKESIIKDYAYGSDSTDTIDGHLDVLNFNAGNYANGSLKMFDFYGSDTESSLLNYSNSNVSLDSHIYFGNAKLDLSIQSYNSGSYQQNMTIDFSRLNQQVDFHLDGRGGNSYSVDTGGISDNISQNGQLQSEFDVIGTKYDDVFDFSSLASLEKRFGQNNNSFDGADGDDTLRLTRQIHVNKDLNVEDLFEDFHNFETFDIKNMIKDGGTANTWTFDLDNFIHQHRADSNNHYELDVDNFSDIAWLHGGSLTQIDRTHYQYNANGKTIDVYSQRNTVSEHSNDHNSAVDNTHHESAVAG</sequence>
<proteinExistence type="predicted"/>
<reference evidence="2" key="1">
    <citation type="journal article" date="2014" name="Int. J. Syst. Evol. Microbiol.">
        <title>Complete genome sequence of Corynebacterium casei LMG S-19264T (=DSM 44701T), isolated from a smear-ripened cheese.</title>
        <authorList>
            <consortium name="US DOE Joint Genome Institute (JGI-PGF)"/>
            <person name="Walter F."/>
            <person name="Albersmeier A."/>
            <person name="Kalinowski J."/>
            <person name="Ruckert C."/>
        </authorList>
    </citation>
    <scope>NUCLEOTIDE SEQUENCE</scope>
    <source>
        <strain evidence="2">CGMCC 1.15758</strain>
    </source>
</reference>
<dbReference type="SUPFAM" id="SSF51120">
    <property type="entry name" value="beta-Roll"/>
    <property type="match status" value="1"/>
</dbReference>
<reference evidence="2" key="2">
    <citation type="submission" date="2020-09" db="EMBL/GenBank/DDBJ databases">
        <authorList>
            <person name="Sun Q."/>
            <person name="Zhou Y."/>
        </authorList>
    </citation>
    <scope>NUCLEOTIDE SEQUENCE</scope>
    <source>
        <strain evidence="2">CGMCC 1.15758</strain>
    </source>
</reference>
<dbReference type="Gene3D" id="2.150.10.10">
    <property type="entry name" value="Serralysin-like metalloprotease, C-terminal"/>
    <property type="match status" value="1"/>
</dbReference>
<dbReference type="OrthoDB" id="223957at2"/>
<comment type="caution">
    <text evidence="2">The sequence shown here is derived from an EMBL/GenBank/DDBJ whole genome shotgun (WGS) entry which is preliminary data.</text>
</comment>
<evidence type="ECO:0000313" key="3">
    <source>
        <dbReference type="Proteomes" id="UP000636949"/>
    </source>
</evidence>
<evidence type="ECO:0000256" key="1">
    <source>
        <dbReference type="SAM" id="MobiDB-lite"/>
    </source>
</evidence>
<feature type="compositionally biased region" description="Polar residues" evidence="1">
    <location>
        <begin position="1568"/>
        <end position="1581"/>
    </location>
</feature>
<name>A0A8J2Z3U1_9GAMM</name>
<protein>
    <submittedName>
        <fullName evidence="2">Uncharacterized protein</fullName>
    </submittedName>
</protein>